<proteinExistence type="predicted"/>
<evidence type="ECO:0000256" key="1">
    <source>
        <dbReference type="SAM" id="MobiDB-lite"/>
    </source>
</evidence>
<feature type="compositionally biased region" description="Basic and acidic residues" evidence="1">
    <location>
        <begin position="445"/>
        <end position="458"/>
    </location>
</feature>
<protein>
    <recommendedName>
        <fullName evidence="3">GRAM domain-containing protein</fullName>
    </recommendedName>
</protein>
<sequence length="688" mass="78108">MSTTDLYLSVPQMLSLGQRRNSEGGLNSNDLLSQGSDSLMDSAGLGSSHPNLNSTGRRETNPSIFDEHLVDAFRKHYEIASVIGDFERAGREEKFKKQQQHQSRSQLSSPSMVRGGPQLRTRSPRPLILQNQINKWRNDESSSISSADSALEELAFLHSAPDRQKNQKWEWLRREARNFVDDVINAFETGTPGEHAAQQETEKLSAVQLRKDIKRFYSAVHPYLEVFSALYDIIMWKNPLSTLLLILTIIYSLYRGWLATLLLALLIFQLSINYLHSVKNIDLGWMFLPKKQVIMPKFDISGAQLIFDIAKLAQKLLRLATNILEKLESLFLWKNPKVTRVFLILSIYWFFWTVLFSTGTCIGWTVLAIGIRIFFTTYLFERFPKLKYRFDTYGYFYRNLPIRGNFVSTPRSQQAARGGQGQGPTPASARSVTSTIAQHNLERIHGAHSHQEPEERCHTPSSRSLSAFATGEKFESRLGSNFNLDQSAAVNLLLGPHHRNPQHPAHHLQYDSSPHLDTHSENLVDSPNAENISLPGGINLEFGGAGPSRNPSIEENEELEHTSECADPIIDNVIAFRSCVMNEKERLFPMGITPGILYLTDAALVFRARNQSDDKEQLMMLFHDLKVIKKTQSLRSMSLITGTRKSLEIHMEGRRKPVQFMGLAKRDDFVTRIQLMCRNASADVQFSE</sequence>
<dbReference type="PANTHER" id="PTHR37402:SF1">
    <property type="entry name" value="GRAM DOMAIN-CONTAINING PROTEIN 4"/>
    <property type="match status" value="1"/>
</dbReference>
<dbReference type="AlphaFoldDB" id="A0AAE9AHU7"/>
<dbReference type="GO" id="GO:0006915">
    <property type="term" value="P:apoptotic process"/>
    <property type="evidence" value="ECO:0007669"/>
    <property type="project" value="InterPro"/>
</dbReference>
<feature type="transmembrane region" description="Helical" evidence="2">
    <location>
        <begin position="242"/>
        <end position="268"/>
    </location>
</feature>
<evidence type="ECO:0000313" key="4">
    <source>
        <dbReference type="EMBL" id="ULT97798.1"/>
    </source>
</evidence>
<dbReference type="PANTHER" id="PTHR37402">
    <property type="entry name" value="GRAM DOMAIN-CONTAINING PROTEIN 4"/>
    <property type="match status" value="1"/>
</dbReference>
<keyword evidence="2" id="KW-0812">Transmembrane</keyword>
<gene>
    <name evidence="4" type="ORF">L3Y34_005556</name>
</gene>
<feature type="compositionally biased region" description="Low complexity" evidence="1">
    <location>
        <begin position="100"/>
        <end position="111"/>
    </location>
</feature>
<dbReference type="Pfam" id="PF02893">
    <property type="entry name" value="GRAM"/>
    <property type="match status" value="1"/>
</dbReference>
<feature type="region of interest" description="Disordered" evidence="1">
    <location>
        <begin position="411"/>
        <end position="433"/>
    </location>
</feature>
<reference evidence="4 5" key="1">
    <citation type="submission" date="2022-05" db="EMBL/GenBank/DDBJ databases">
        <title>Chromosome-level reference genomes for two strains of Caenorhabditis briggsae: an improved platform for comparative genomics.</title>
        <authorList>
            <person name="Stevens L."/>
            <person name="Andersen E.C."/>
        </authorList>
    </citation>
    <scope>NUCLEOTIDE SEQUENCE [LARGE SCALE GENOMIC DNA]</scope>
    <source>
        <strain evidence="4">QX1410_ONT</strain>
        <tissue evidence="4">Whole-organism</tissue>
    </source>
</reference>
<dbReference type="EMBL" id="CP090894">
    <property type="protein sequence ID" value="ULT97798.1"/>
    <property type="molecule type" value="Genomic_DNA"/>
</dbReference>
<evidence type="ECO:0000256" key="2">
    <source>
        <dbReference type="SAM" id="Phobius"/>
    </source>
</evidence>
<evidence type="ECO:0000259" key="3">
    <source>
        <dbReference type="Pfam" id="PF02893"/>
    </source>
</evidence>
<accession>A0AAE9AHU7</accession>
<keyword evidence="2" id="KW-0472">Membrane</keyword>
<feature type="region of interest" description="Disordered" evidence="1">
    <location>
        <begin position="445"/>
        <end position="464"/>
    </location>
</feature>
<name>A0AAE9AHU7_CAEBR</name>
<feature type="region of interest" description="Disordered" evidence="1">
    <location>
        <begin position="540"/>
        <end position="562"/>
    </location>
</feature>
<dbReference type="Proteomes" id="UP000827892">
    <property type="component" value="Chromosome IV"/>
</dbReference>
<dbReference type="InterPro" id="IPR004182">
    <property type="entry name" value="GRAM"/>
</dbReference>
<feature type="compositionally biased region" description="Polar residues" evidence="1">
    <location>
        <begin position="24"/>
        <end position="39"/>
    </location>
</feature>
<feature type="region of interest" description="Disordered" evidence="1">
    <location>
        <begin position="91"/>
        <end position="125"/>
    </location>
</feature>
<dbReference type="InterPro" id="IPR037847">
    <property type="entry name" value="GRAMDC4"/>
</dbReference>
<feature type="domain" description="GRAM" evidence="3">
    <location>
        <begin position="572"/>
        <end position="681"/>
    </location>
</feature>
<feature type="region of interest" description="Disordered" evidence="1">
    <location>
        <begin position="18"/>
        <end position="61"/>
    </location>
</feature>
<evidence type="ECO:0000313" key="5">
    <source>
        <dbReference type="Proteomes" id="UP000827892"/>
    </source>
</evidence>
<keyword evidence="2" id="KW-1133">Transmembrane helix</keyword>
<organism evidence="4 5">
    <name type="scientific">Caenorhabditis briggsae</name>
    <dbReference type="NCBI Taxonomy" id="6238"/>
    <lineage>
        <taxon>Eukaryota</taxon>
        <taxon>Metazoa</taxon>
        <taxon>Ecdysozoa</taxon>
        <taxon>Nematoda</taxon>
        <taxon>Chromadorea</taxon>
        <taxon>Rhabditida</taxon>
        <taxon>Rhabditina</taxon>
        <taxon>Rhabditomorpha</taxon>
        <taxon>Rhabditoidea</taxon>
        <taxon>Rhabditidae</taxon>
        <taxon>Peloderinae</taxon>
        <taxon>Caenorhabditis</taxon>
    </lineage>
</organism>